<dbReference type="Pfam" id="PF13309">
    <property type="entry name" value="HTH_22"/>
    <property type="match status" value="1"/>
</dbReference>
<feature type="domain" description="YheO-like" evidence="1">
    <location>
        <begin position="13"/>
        <end position="124"/>
    </location>
</feature>
<dbReference type="PANTHER" id="PTHR35568">
    <property type="entry name" value="TRANSCRIPTIONAL REGULATOR DAUR"/>
    <property type="match status" value="1"/>
</dbReference>
<accession>A0A846QVF0</accession>
<dbReference type="InterPro" id="IPR039445">
    <property type="entry name" value="DauR-like_HTH"/>
</dbReference>
<evidence type="ECO:0000259" key="1">
    <source>
        <dbReference type="Pfam" id="PF08348"/>
    </source>
</evidence>
<protein>
    <submittedName>
        <fullName evidence="3">Putative transcriptional regulator YheO</fullName>
    </submittedName>
</protein>
<feature type="domain" description="Transcriptional regulator DauR-like HTH" evidence="2">
    <location>
        <begin position="161"/>
        <end position="221"/>
    </location>
</feature>
<proteinExistence type="predicted"/>
<evidence type="ECO:0000259" key="2">
    <source>
        <dbReference type="Pfam" id="PF13309"/>
    </source>
</evidence>
<dbReference type="AlphaFoldDB" id="A0A846QVF0"/>
<dbReference type="InterPro" id="IPR013559">
    <property type="entry name" value="YheO"/>
</dbReference>
<name>A0A846QVF0_9BACT</name>
<evidence type="ECO:0000313" key="4">
    <source>
        <dbReference type="Proteomes" id="UP000580856"/>
    </source>
</evidence>
<dbReference type="InterPro" id="IPR039446">
    <property type="entry name" value="DauR-like"/>
</dbReference>
<keyword evidence="4" id="KW-1185">Reference proteome</keyword>
<sequence length="226" mass="25271">MTLKKASRLCTVEDYIPLVDFLGTFLGKDCEVVLHDTTRIESSVVAIANNHISGRRIGSPLTDLGLSIIRERKYVGNHFIMEYNSRSRDGKRLHSATYFIKDADGELLGMMCLNMDVTKVCAARDILESIVSAGGFDFAQSPDVQPVHGEESFHENIEDLTENMVHSVISRYAIPPDRMTADEKTEIVAELNRKGVFLIKGSVAVVARHLEASEATIYRYMQKCQD</sequence>
<gene>
    <name evidence="3" type="ORF">GGQ74_002788</name>
</gene>
<dbReference type="EMBL" id="JAATJA010000003">
    <property type="protein sequence ID" value="NJB69094.1"/>
    <property type="molecule type" value="Genomic_DNA"/>
</dbReference>
<organism evidence="3 4">
    <name type="scientific">Desulfobaculum xiamenense</name>
    <dbReference type="NCBI Taxonomy" id="995050"/>
    <lineage>
        <taxon>Bacteria</taxon>
        <taxon>Pseudomonadati</taxon>
        <taxon>Thermodesulfobacteriota</taxon>
        <taxon>Desulfovibrionia</taxon>
        <taxon>Desulfovibrionales</taxon>
        <taxon>Desulfovibrionaceae</taxon>
        <taxon>Desulfobaculum</taxon>
    </lineage>
</organism>
<dbReference type="Proteomes" id="UP000580856">
    <property type="component" value="Unassembled WGS sequence"/>
</dbReference>
<reference evidence="3 4" key="1">
    <citation type="submission" date="2020-03" db="EMBL/GenBank/DDBJ databases">
        <title>Genomic Encyclopedia of Type Strains, Phase IV (KMG-IV): sequencing the most valuable type-strain genomes for metagenomic binning, comparative biology and taxonomic classification.</title>
        <authorList>
            <person name="Goeker M."/>
        </authorList>
    </citation>
    <scope>NUCLEOTIDE SEQUENCE [LARGE SCALE GENOMIC DNA]</scope>
    <source>
        <strain evidence="3 4">DSM 24233</strain>
    </source>
</reference>
<comment type="caution">
    <text evidence="3">The sequence shown here is derived from an EMBL/GenBank/DDBJ whole genome shotgun (WGS) entry which is preliminary data.</text>
</comment>
<dbReference type="RefSeq" id="WP_342448626.1">
    <property type="nucleotide sequence ID" value="NZ_JAATJA010000003.1"/>
</dbReference>
<dbReference type="Pfam" id="PF08348">
    <property type="entry name" value="PAS_6"/>
    <property type="match status" value="1"/>
</dbReference>
<dbReference type="PANTHER" id="PTHR35568:SF1">
    <property type="entry name" value="TRANSCRIPTIONAL REGULATOR DAUR"/>
    <property type="match status" value="1"/>
</dbReference>
<evidence type="ECO:0000313" key="3">
    <source>
        <dbReference type="EMBL" id="NJB69094.1"/>
    </source>
</evidence>